<dbReference type="GO" id="GO:0009897">
    <property type="term" value="C:external side of plasma membrane"/>
    <property type="evidence" value="ECO:0007669"/>
    <property type="project" value="TreeGrafter"/>
</dbReference>
<dbReference type="InterPro" id="IPR050488">
    <property type="entry name" value="Ig_Fc_receptor"/>
</dbReference>
<name>A0A8J4U7X0_CLAMG</name>
<dbReference type="OrthoDB" id="6151406at2759"/>
<evidence type="ECO:0000256" key="2">
    <source>
        <dbReference type="ARBA" id="ARBA00023157"/>
    </source>
</evidence>
<organism evidence="5 6">
    <name type="scientific">Clarias magur</name>
    <name type="common">Asian catfish</name>
    <name type="synonym">Macropteronotus magur</name>
    <dbReference type="NCBI Taxonomy" id="1594786"/>
    <lineage>
        <taxon>Eukaryota</taxon>
        <taxon>Metazoa</taxon>
        <taxon>Chordata</taxon>
        <taxon>Craniata</taxon>
        <taxon>Vertebrata</taxon>
        <taxon>Euteleostomi</taxon>
        <taxon>Actinopterygii</taxon>
        <taxon>Neopterygii</taxon>
        <taxon>Teleostei</taxon>
        <taxon>Ostariophysi</taxon>
        <taxon>Siluriformes</taxon>
        <taxon>Clariidae</taxon>
        <taxon>Clarias</taxon>
    </lineage>
</organism>
<dbReference type="Gene3D" id="2.60.40.10">
    <property type="entry name" value="Immunoglobulins"/>
    <property type="match status" value="4"/>
</dbReference>
<dbReference type="PANTHER" id="PTHR11481">
    <property type="entry name" value="IMMUNOGLOBULIN FC RECEPTOR"/>
    <property type="match status" value="1"/>
</dbReference>
<dbReference type="PROSITE" id="PS50835">
    <property type="entry name" value="IG_LIKE"/>
    <property type="match status" value="3"/>
</dbReference>
<evidence type="ECO:0000313" key="5">
    <source>
        <dbReference type="EMBL" id="KAF5890722.1"/>
    </source>
</evidence>
<dbReference type="InterPro" id="IPR036179">
    <property type="entry name" value="Ig-like_dom_sf"/>
</dbReference>
<dbReference type="SMART" id="SM00409">
    <property type="entry name" value="IG"/>
    <property type="match status" value="4"/>
</dbReference>
<evidence type="ECO:0000313" key="6">
    <source>
        <dbReference type="Proteomes" id="UP000727407"/>
    </source>
</evidence>
<feature type="domain" description="Ig-like" evidence="4">
    <location>
        <begin position="88"/>
        <end position="166"/>
    </location>
</feature>
<dbReference type="EMBL" id="QNUK01000656">
    <property type="protein sequence ID" value="KAF5890722.1"/>
    <property type="molecule type" value="Genomic_DNA"/>
</dbReference>
<gene>
    <name evidence="5" type="ORF">DAT39_019569</name>
</gene>
<feature type="non-terminal residue" evidence="5">
    <location>
        <position position="364"/>
    </location>
</feature>
<dbReference type="InterPro" id="IPR013151">
    <property type="entry name" value="Immunoglobulin_dom"/>
</dbReference>
<dbReference type="GO" id="GO:0006955">
    <property type="term" value="P:immune response"/>
    <property type="evidence" value="ECO:0007669"/>
    <property type="project" value="TreeGrafter"/>
</dbReference>
<reference evidence="5" key="1">
    <citation type="submission" date="2020-07" db="EMBL/GenBank/DDBJ databases">
        <title>Clarias magur genome sequencing, assembly and annotation.</title>
        <authorList>
            <person name="Kushwaha B."/>
            <person name="Kumar R."/>
            <person name="Das P."/>
            <person name="Joshi C.G."/>
            <person name="Kumar D."/>
            <person name="Nagpure N.S."/>
            <person name="Pandey M."/>
            <person name="Agarwal S."/>
            <person name="Srivastava S."/>
            <person name="Singh M."/>
            <person name="Sahoo L."/>
            <person name="Jayasankar P."/>
            <person name="Meher P.K."/>
            <person name="Koringa P.G."/>
            <person name="Iquebal M.A."/>
            <person name="Das S.P."/>
            <person name="Bit A."/>
            <person name="Patnaik S."/>
            <person name="Patel N."/>
            <person name="Shah T.M."/>
            <person name="Hinsu A."/>
            <person name="Jena J.K."/>
        </authorList>
    </citation>
    <scope>NUCLEOTIDE SEQUENCE</scope>
    <source>
        <strain evidence="5">CIFAMagur01</strain>
        <tissue evidence="5">Testis</tissue>
    </source>
</reference>
<dbReference type="SUPFAM" id="SSF48726">
    <property type="entry name" value="Immunoglobulin"/>
    <property type="match status" value="4"/>
</dbReference>
<feature type="domain" description="Ig-like" evidence="4">
    <location>
        <begin position="275"/>
        <end position="348"/>
    </location>
</feature>
<dbReference type="Pfam" id="PF13927">
    <property type="entry name" value="Ig_3"/>
    <property type="match status" value="1"/>
</dbReference>
<evidence type="ECO:0000259" key="4">
    <source>
        <dbReference type="PROSITE" id="PS50835"/>
    </source>
</evidence>
<evidence type="ECO:0000256" key="1">
    <source>
        <dbReference type="ARBA" id="ARBA00022729"/>
    </source>
</evidence>
<sequence length="364" mass="41657">CWYHSYQSHILEGGGDTEWTYTWYKNDERLDHGILNELFGDDTMQQYIIWSADDPDSGNYTCRGKLSDSKGSEISDAVTLTVSEKPLPVLSVSTQSWLTEGDSVTLNCEITDFHTDWIFSWHRNYEEMRNSRGEIMYGDSYTITSAARNHTGVYFCRAERDESSMRSAANQQPIWIISESPPVSLIINPSRTQHFTNDSLSLSCKDQSNSTEWTIKRFTHSEGVFNFSLWEAHAYLLDFLWWKLVTEVSYETSSLSTSHTGVYWCHSESGENGNPVNITVHDGDVILESPVHPVPEGHPLTLRCLYRNTHFSNLQTNFYKDGSVLLMQTTGEMIIHKVSKSDEGFYHCKHPEKGESPKSWVSVR</sequence>
<dbReference type="InterPro" id="IPR007110">
    <property type="entry name" value="Ig-like_dom"/>
</dbReference>
<keyword evidence="2" id="KW-1015">Disulfide bond</keyword>
<keyword evidence="6" id="KW-1185">Reference proteome</keyword>
<evidence type="ECO:0000256" key="3">
    <source>
        <dbReference type="ARBA" id="ARBA00023319"/>
    </source>
</evidence>
<proteinExistence type="predicted"/>
<dbReference type="InterPro" id="IPR013783">
    <property type="entry name" value="Ig-like_fold"/>
</dbReference>
<dbReference type="InterPro" id="IPR003599">
    <property type="entry name" value="Ig_sub"/>
</dbReference>
<dbReference type="GO" id="GO:0004888">
    <property type="term" value="F:transmembrane signaling receptor activity"/>
    <property type="evidence" value="ECO:0007669"/>
    <property type="project" value="TreeGrafter"/>
</dbReference>
<keyword evidence="1" id="KW-0732">Signal</keyword>
<dbReference type="PANTHER" id="PTHR11481:SF64">
    <property type="entry name" value="FC RECEPTOR-LIKE PROTEIN 4"/>
    <property type="match status" value="1"/>
</dbReference>
<dbReference type="AlphaFoldDB" id="A0A8J4U7X0"/>
<dbReference type="GO" id="GO:0007166">
    <property type="term" value="P:cell surface receptor signaling pathway"/>
    <property type="evidence" value="ECO:0007669"/>
    <property type="project" value="TreeGrafter"/>
</dbReference>
<dbReference type="Pfam" id="PF13895">
    <property type="entry name" value="Ig_2"/>
    <property type="match status" value="1"/>
</dbReference>
<dbReference type="Proteomes" id="UP000727407">
    <property type="component" value="Unassembled WGS sequence"/>
</dbReference>
<feature type="non-terminal residue" evidence="5">
    <location>
        <position position="1"/>
    </location>
</feature>
<keyword evidence="3" id="KW-0393">Immunoglobulin domain</keyword>
<dbReference type="Pfam" id="PF00047">
    <property type="entry name" value="ig"/>
    <property type="match status" value="1"/>
</dbReference>
<protein>
    <submittedName>
        <fullName evidence="5">Fc receptor-like protein 5</fullName>
    </submittedName>
</protein>
<dbReference type="CDD" id="cd00096">
    <property type="entry name" value="Ig"/>
    <property type="match status" value="1"/>
</dbReference>
<accession>A0A8J4U7X0</accession>
<comment type="caution">
    <text evidence="5">The sequence shown here is derived from an EMBL/GenBank/DDBJ whole genome shotgun (WGS) entry which is preliminary data.</text>
</comment>
<feature type="domain" description="Ig-like" evidence="4">
    <location>
        <begin position="1"/>
        <end position="79"/>
    </location>
</feature>
<keyword evidence="5" id="KW-0675">Receptor</keyword>